<organism evidence="1 2">
    <name type="scientific">Exocentrus adspersus</name>
    <dbReference type="NCBI Taxonomy" id="1586481"/>
    <lineage>
        <taxon>Eukaryota</taxon>
        <taxon>Metazoa</taxon>
        <taxon>Ecdysozoa</taxon>
        <taxon>Arthropoda</taxon>
        <taxon>Hexapoda</taxon>
        <taxon>Insecta</taxon>
        <taxon>Pterygota</taxon>
        <taxon>Neoptera</taxon>
        <taxon>Endopterygota</taxon>
        <taxon>Coleoptera</taxon>
        <taxon>Polyphaga</taxon>
        <taxon>Cucujiformia</taxon>
        <taxon>Chrysomeloidea</taxon>
        <taxon>Cerambycidae</taxon>
        <taxon>Lamiinae</taxon>
        <taxon>Acanthocinini</taxon>
        <taxon>Exocentrus</taxon>
    </lineage>
</organism>
<gene>
    <name evidence="1" type="ORF">NQ315_014214</name>
</gene>
<proteinExistence type="predicted"/>
<dbReference type="GO" id="GO:0022625">
    <property type="term" value="C:cytosolic large ribosomal subunit"/>
    <property type="evidence" value="ECO:0007669"/>
    <property type="project" value="TreeGrafter"/>
</dbReference>
<dbReference type="PANTHER" id="PTHR11593:SF10">
    <property type="entry name" value="60S RIBOSOMAL PROTEIN L17"/>
    <property type="match status" value="1"/>
</dbReference>
<dbReference type="Proteomes" id="UP001159042">
    <property type="component" value="Unassembled WGS sequence"/>
</dbReference>
<comment type="caution">
    <text evidence="1">The sequence shown here is derived from an EMBL/GenBank/DDBJ whole genome shotgun (WGS) entry which is preliminary data.</text>
</comment>
<dbReference type="GO" id="GO:0003735">
    <property type="term" value="F:structural constituent of ribosome"/>
    <property type="evidence" value="ECO:0007669"/>
    <property type="project" value="InterPro"/>
</dbReference>
<dbReference type="SUPFAM" id="SSF54843">
    <property type="entry name" value="Ribosomal protein L22"/>
    <property type="match status" value="1"/>
</dbReference>
<protein>
    <submittedName>
        <fullName evidence="1">Uncharacterized protein</fullName>
    </submittedName>
</protein>
<dbReference type="PANTHER" id="PTHR11593">
    <property type="entry name" value="60S RIBOSOMAL PROTEIN L17"/>
    <property type="match status" value="1"/>
</dbReference>
<dbReference type="EMBL" id="JANEYG010000659">
    <property type="protein sequence ID" value="KAJ8909307.1"/>
    <property type="molecule type" value="Genomic_DNA"/>
</dbReference>
<accession>A0AAV8V5N7</accession>
<dbReference type="GO" id="GO:0002181">
    <property type="term" value="P:cytoplasmic translation"/>
    <property type="evidence" value="ECO:0007669"/>
    <property type="project" value="TreeGrafter"/>
</dbReference>
<reference evidence="1 2" key="1">
    <citation type="journal article" date="2023" name="Insect Mol. Biol.">
        <title>Genome sequencing provides insights into the evolution of gene families encoding plant cell wall-degrading enzymes in longhorned beetles.</title>
        <authorList>
            <person name="Shin N.R."/>
            <person name="Okamura Y."/>
            <person name="Kirsch R."/>
            <person name="Pauchet Y."/>
        </authorList>
    </citation>
    <scope>NUCLEOTIDE SEQUENCE [LARGE SCALE GENOMIC DNA]</scope>
    <source>
        <strain evidence="1">EAD_L_NR</strain>
    </source>
</reference>
<sequence length="120" mass="13790">MSKYQFTITDPENTVKTHRKDAKVSFKNTRETARMIVGKSIAKAERYLNAVIKKERCVPMRRYARGVVNKAKVIHGRTYRAFGRVNAFDKHPCHIQIIGVAQKEGVPMISEEEKQNMIKA</sequence>
<evidence type="ECO:0000313" key="2">
    <source>
        <dbReference type="Proteomes" id="UP001159042"/>
    </source>
</evidence>
<dbReference type="InterPro" id="IPR036394">
    <property type="entry name" value="Ribosomal_uL22_sf"/>
</dbReference>
<dbReference type="Gene3D" id="3.90.470.10">
    <property type="entry name" value="Ribosomal protein L22/L17"/>
    <property type="match status" value="2"/>
</dbReference>
<dbReference type="InterPro" id="IPR005721">
    <property type="entry name" value="Ribosomal_uL22_euk/arc"/>
</dbReference>
<dbReference type="AlphaFoldDB" id="A0AAV8V5N7"/>
<keyword evidence="2" id="KW-1185">Reference proteome</keyword>
<name>A0AAV8V5N7_9CUCU</name>
<evidence type="ECO:0000313" key="1">
    <source>
        <dbReference type="EMBL" id="KAJ8909307.1"/>
    </source>
</evidence>